<accession>Q57103</accession>
<reference evidence="4" key="1">
    <citation type="journal article" date="1994" name="J. Bacteriol.">
        <title>Studies of the biosynthesis of 3,6-dideoxyhexoses: molecular cloning and characterization of the asc (ascarylose) region from Yersinia pseudotuberculosis serogroup VA.</title>
        <authorList>
            <person name="Thorson J.S."/>
            <person name="Lo S.F."/>
            <person name="Ploux O."/>
            <person name="He X."/>
            <person name="Liu H.W."/>
        </authorList>
    </citation>
    <scope>NUCLEOTIDE SEQUENCE</scope>
    <source>
        <strain evidence="4">VA</strain>
    </source>
</reference>
<dbReference type="Pfam" id="PF01370">
    <property type="entry name" value="Epimerase"/>
    <property type="match status" value="1"/>
</dbReference>
<dbReference type="KEGG" id="ag:AAA88703"/>
<dbReference type="CDD" id="cd08946">
    <property type="entry name" value="SDR_e"/>
    <property type="match status" value="1"/>
</dbReference>
<evidence type="ECO:0000256" key="1">
    <source>
        <dbReference type="ARBA" id="ARBA00005125"/>
    </source>
</evidence>
<comment type="pathway">
    <text evidence="1">Bacterial outer membrane biogenesis; LPS O-antigen biosynthesis.</text>
</comment>
<gene>
    <name evidence="4" type="primary">ascF</name>
</gene>
<dbReference type="SUPFAM" id="SSF51735">
    <property type="entry name" value="NAD(P)-binding Rossmann-fold domains"/>
    <property type="match status" value="1"/>
</dbReference>
<organism evidence="4">
    <name type="scientific">Yersinia pseudotuberculosis</name>
    <dbReference type="NCBI Taxonomy" id="633"/>
    <lineage>
        <taxon>Bacteria</taxon>
        <taxon>Pseudomonadati</taxon>
        <taxon>Pseudomonadota</taxon>
        <taxon>Gammaproteobacteria</taxon>
        <taxon>Enterobacterales</taxon>
        <taxon>Yersiniaceae</taxon>
        <taxon>Yersinia</taxon>
    </lineage>
</organism>
<evidence type="ECO:0000256" key="2">
    <source>
        <dbReference type="ARBA" id="ARBA00007637"/>
    </source>
</evidence>
<dbReference type="InterPro" id="IPR036291">
    <property type="entry name" value="NAD(P)-bd_dom_sf"/>
</dbReference>
<dbReference type="InterPro" id="IPR001509">
    <property type="entry name" value="Epimerase_deHydtase"/>
</dbReference>
<proteinExistence type="inferred from homology"/>
<evidence type="ECO:0000259" key="3">
    <source>
        <dbReference type="Pfam" id="PF01370"/>
    </source>
</evidence>
<dbReference type="BioCyc" id="MetaCyc:MONOMER-13785"/>
<comment type="similarity">
    <text evidence="2">Belongs to the NAD(P)-dependent epimerase/dehydratase family.</text>
</comment>
<dbReference type="Gene3D" id="3.90.25.10">
    <property type="entry name" value="UDP-galactose 4-epimerase, domain 1"/>
    <property type="match status" value="1"/>
</dbReference>
<dbReference type="Gene3D" id="3.40.50.720">
    <property type="entry name" value="NAD(P)-binding Rossmann-like Domain"/>
    <property type="match status" value="1"/>
</dbReference>
<protein>
    <submittedName>
        <fullName evidence="4">CDP-3, 6-dideoxy-D-glycero-L-glycero-4-hexulose-4-reductase</fullName>
    </submittedName>
</protein>
<dbReference type="PANTHER" id="PTHR43000">
    <property type="entry name" value="DTDP-D-GLUCOSE 4,6-DEHYDRATASE-RELATED"/>
    <property type="match status" value="1"/>
</dbReference>
<feature type="domain" description="NAD-dependent epimerase/dehydratase" evidence="3">
    <location>
        <begin position="4"/>
        <end position="217"/>
    </location>
</feature>
<dbReference type="EMBL" id="L33181">
    <property type="protein sequence ID" value="AAA88703.1"/>
    <property type="molecule type" value="Genomic_DNA"/>
</dbReference>
<name>Q57103_YERPU</name>
<reference evidence="4" key="2">
    <citation type="submission" date="1995-01" db="EMBL/GenBank/DDBJ databases">
        <authorList>
            <person name="Thorson J.S."/>
            <person name="Lo S.F."/>
            <person name="Ploux O."/>
            <person name="He X."/>
            <person name="Liu H.W."/>
        </authorList>
    </citation>
    <scope>NUCLEOTIDE SEQUENCE</scope>
    <source>
        <strain evidence="4">VA</strain>
    </source>
</reference>
<evidence type="ECO:0000313" key="4">
    <source>
        <dbReference type="EMBL" id="AAA88703.1"/>
    </source>
</evidence>
<dbReference type="RefSeq" id="WP_050320359.1">
    <property type="nucleotide sequence ID" value="NZ_CPXB01000001.1"/>
</dbReference>
<sequence>MKLLITGVSGYIGSHLVNYLANLGGYEIYGISRNEILDQDINQLLLNIKIFQLDRDSLPDILKRVRPDVVIHLASCFLSQHSYKNIKEIIKSNVEFPTELLEAMNDVGVKKIINTGTSWQCFNSDTYNPVNLYAASKQAFEDILKFYINAEGFSAINLKLFDTYGGVDKRRKLISLLDDIAKNNKQLDMSPGEQLLDLVHINDVCRAFKIAIDKLCELPSEYVVSYGVSNKYRVTLKELVSIYERVNNVKLNINFGTREYRNREVMVPCTNIQNLPDWEVVIPLSQGLKY</sequence>
<dbReference type="AlphaFoldDB" id="Q57103"/>